<dbReference type="SMART" id="SM00963">
    <property type="entry name" value="SRP54_N"/>
    <property type="match status" value="1"/>
</dbReference>
<dbReference type="InterPro" id="IPR013822">
    <property type="entry name" value="Signal_recog_particl_SRP54_hlx"/>
</dbReference>
<dbReference type="PANTHER" id="PTHR43134">
    <property type="entry name" value="SIGNAL RECOGNITION PARTICLE RECEPTOR SUBUNIT ALPHA"/>
    <property type="match status" value="1"/>
</dbReference>
<evidence type="ECO:0000256" key="1">
    <source>
        <dbReference type="ARBA" id="ARBA00022475"/>
    </source>
</evidence>
<comment type="similarity">
    <text evidence="9">Belongs to the GTP-binding SRP family. FtsY subfamily.</text>
</comment>
<comment type="function">
    <text evidence="9">Involved in targeting and insertion of nascent membrane proteins into the cytoplasmic membrane. Acts as a receptor for the complex formed by the signal recognition particle (SRP) and the ribosome-nascent chain (RNC).</text>
</comment>
<dbReference type="EMBL" id="WLZY01000007">
    <property type="protein sequence ID" value="NDL59383.1"/>
    <property type="molecule type" value="Genomic_DNA"/>
</dbReference>
<feature type="binding site" evidence="9">
    <location>
        <begin position="289"/>
        <end position="293"/>
    </location>
    <ligand>
        <name>GTP</name>
        <dbReference type="ChEBI" id="CHEBI:37565"/>
    </ligand>
</feature>
<dbReference type="FunFam" id="1.20.120.140:FF:000002">
    <property type="entry name" value="Signal recognition particle receptor FtsY"/>
    <property type="match status" value="1"/>
</dbReference>
<dbReference type="Pfam" id="PF00448">
    <property type="entry name" value="SRP54"/>
    <property type="match status" value="1"/>
</dbReference>
<evidence type="ECO:0000256" key="4">
    <source>
        <dbReference type="ARBA" id="ARBA00022801"/>
    </source>
</evidence>
<evidence type="ECO:0000313" key="12">
    <source>
        <dbReference type="EMBL" id="NDL59383.1"/>
    </source>
</evidence>
<feature type="region of interest" description="Disordered" evidence="10">
    <location>
        <begin position="30"/>
        <end position="53"/>
    </location>
</feature>
<evidence type="ECO:0000256" key="3">
    <source>
        <dbReference type="ARBA" id="ARBA00022741"/>
    </source>
</evidence>
<keyword evidence="13" id="KW-1185">Reference proteome</keyword>
<dbReference type="PROSITE" id="PS00300">
    <property type="entry name" value="SRP54"/>
    <property type="match status" value="1"/>
</dbReference>
<dbReference type="InterPro" id="IPR042101">
    <property type="entry name" value="SRP54_N_sf"/>
</dbReference>
<dbReference type="PANTHER" id="PTHR43134:SF1">
    <property type="entry name" value="SIGNAL RECOGNITION PARTICLE RECEPTOR SUBUNIT ALPHA"/>
    <property type="match status" value="1"/>
</dbReference>
<keyword evidence="2 9" id="KW-0963">Cytoplasm</keyword>
<keyword evidence="4 9" id="KW-0378">Hydrolase</keyword>
<dbReference type="HAMAP" id="MF_00920">
    <property type="entry name" value="FtsY"/>
    <property type="match status" value="1"/>
</dbReference>
<feature type="binding site" evidence="9">
    <location>
        <begin position="351"/>
        <end position="354"/>
    </location>
    <ligand>
        <name>GTP</name>
        <dbReference type="ChEBI" id="CHEBI:37565"/>
    </ligand>
</feature>
<evidence type="ECO:0000256" key="9">
    <source>
        <dbReference type="HAMAP-Rule" id="MF_00920"/>
    </source>
</evidence>
<comment type="catalytic activity">
    <reaction evidence="8 9">
        <text>GTP + H2O = GDP + phosphate + H(+)</text>
        <dbReference type="Rhea" id="RHEA:19669"/>
        <dbReference type="ChEBI" id="CHEBI:15377"/>
        <dbReference type="ChEBI" id="CHEBI:15378"/>
        <dbReference type="ChEBI" id="CHEBI:37565"/>
        <dbReference type="ChEBI" id="CHEBI:43474"/>
        <dbReference type="ChEBI" id="CHEBI:58189"/>
        <dbReference type="EC" id="3.6.5.4"/>
    </reaction>
</comment>
<dbReference type="GO" id="GO:0006614">
    <property type="term" value="P:SRP-dependent cotranslational protein targeting to membrane"/>
    <property type="evidence" value="ECO:0007669"/>
    <property type="project" value="InterPro"/>
</dbReference>
<evidence type="ECO:0000313" key="13">
    <source>
        <dbReference type="Proteomes" id="UP000460435"/>
    </source>
</evidence>
<dbReference type="InterPro" id="IPR004390">
    <property type="entry name" value="SR_rcpt_FtsY"/>
</dbReference>
<reference evidence="12 13" key="1">
    <citation type="submission" date="2019-11" db="EMBL/GenBank/DDBJ databases">
        <authorList>
            <person name="Li X.-J."/>
            <person name="Feng X.-M."/>
        </authorList>
    </citation>
    <scope>NUCLEOTIDE SEQUENCE [LARGE SCALE GENOMIC DNA]</scope>
    <source>
        <strain evidence="12 13">XMNu-373</strain>
    </source>
</reference>
<dbReference type="GO" id="GO:0005047">
    <property type="term" value="F:signal recognition particle binding"/>
    <property type="evidence" value="ECO:0007669"/>
    <property type="project" value="TreeGrafter"/>
</dbReference>
<dbReference type="GO" id="GO:0003924">
    <property type="term" value="F:GTPase activity"/>
    <property type="evidence" value="ECO:0007669"/>
    <property type="project" value="UniProtKB-UniRule"/>
</dbReference>
<dbReference type="GO" id="GO:0005525">
    <property type="term" value="F:GTP binding"/>
    <property type="evidence" value="ECO:0007669"/>
    <property type="project" value="UniProtKB-UniRule"/>
</dbReference>
<dbReference type="InterPro" id="IPR003593">
    <property type="entry name" value="AAA+_ATPase"/>
</dbReference>
<proteinExistence type="inferred from homology"/>
<comment type="caution">
    <text evidence="12">The sequence shown here is derived from an EMBL/GenBank/DDBJ whole genome shotgun (WGS) entry which is preliminary data.</text>
</comment>
<feature type="compositionally biased region" description="Basic and acidic residues" evidence="10">
    <location>
        <begin position="30"/>
        <end position="39"/>
    </location>
</feature>
<dbReference type="InterPro" id="IPR027417">
    <property type="entry name" value="P-loop_NTPase"/>
</dbReference>
<dbReference type="SUPFAM" id="SSF47364">
    <property type="entry name" value="Domain of the SRP/SRP receptor G-proteins"/>
    <property type="match status" value="1"/>
</dbReference>
<keyword evidence="6 9" id="KW-0472">Membrane</keyword>
<dbReference type="InterPro" id="IPR000897">
    <property type="entry name" value="SRP54_GTPase_dom"/>
</dbReference>
<evidence type="ECO:0000256" key="7">
    <source>
        <dbReference type="ARBA" id="ARBA00023170"/>
    </source>
</evidence>
<evidence type="ECO:0000256" key="6">
    <source>
        <dbReference type="ARBA" id="ARBA00023136"/>
    </source>
</evidence>
<dbReference type="GO" id="GO:0005886">
    <property type="term" value="C:plasma membrane"/>
    <property type="evidence" value="ECO:0007669"/>
    <property type="project" value="UniProtKB-SubCell"/>
</dbReference>
<dbReference type="EC" id="3.6.5.4" evidence="9"/>
<feature type="binding site" evidence="9">
    <location>
        <begin position="207"/>
        <end position="214"/>
    </location>
    <ligand>
        <name>GTP</name>
        <dbReference type="ChEBI" id="CHEBI:37565"/>
    </ligand>
</feature>
<comment type="subunit">
    <text evidence="9">Part of the signal recognition particle protein translocation system, which is composed of SRP and FtsY.</text>
</comment>
<dbReference type="FunFam" id="3.40.50.300:FF:000053">
    <property type="entry name" value="Signal recognition particle receptor FtsY"/>
    <property type="match status" value="1"/>
</dbReference>
<evidence type="ECO:0000256" key="10">
    <source>
        <dbReference type="SAM" id="MobiDB-lite"/>
    </source>
</evidence>
<keyword evidence="5 9" id="KW-0342">GTP-binding</keyword>
<dbReference type="GO" id="GO:0005737">
    <property type="term" value="C:cytoplasm"/>
    <property type="evidence" value="ECO:0007669"/>
    <property type="project" value="UniProtKB-SubCell"/>
</dbReference>
<evidence type="ECO:0000259" key="11">
    <source>
        <dbReference type="PROSITE" id="PS00300"/>
    </source>
</evidence>
<evidence type="ECO:0000256" key="2">
    <source>
        <dbReference type="ARBA" id="ARBA00022490"/>
    </source>
</evidence>
<comment type="subcellular location">
    <subcellularLocation>
        <location evidence="9">Cell membrane</location>
        <topology evidence="9">Peripheral membrane protein</topology>
        <orientation evidence="9">Cytoplasmic side</orientation>
    </subcellularLocation>
    <subcellularLocation>
        <location evidence="9">Cytoplasm</location>
    </subcellularLocation>
</comment>
<dbReference type="AlphaFoldDB" id="A0A7K3M7T6"/>
<organism evidence="12 13">
    <name type="scientific">Phytoactinopolyspora mesophila</name>
    <dbReference type="NCBI Taxonomy" id="2650750"/>
    <lineage>
        <taxon>Bacteria</taxon>
        <taxon>Bacillati</taxon>
        <taxon>Actinomycetota</taxon>
        <taxon>Actinomycetes</taxon>
        <taxon>Jiangellales</taxon>
        <taxon>Jiangellaceae</taxon>
        <taxon>Phytoactinopolyspora</taxon>
    </lineage>
</organism>
<evidence type="ECO:0000256" key="8">
    <source>
        <dbReference type="ARBA" id="ARBA00048027"/>
    </source>
</evidence>
<evidence type="ECO:0000256" key="5">
    <source>
        <dbReference type="ARBA" id="ARBA00023134"/>
    </source>
</evidence>
<keyword evidence="3 9" id="KW-0547">Nucleotide-binding</keyword>
<dbReference type="Gene3D" id="3.40.50.300">
    <property type="entry name" value="P-loop containing nucleotide triphosphate hydrolases"/>
    <property type="match status" value="1"/>
</dbReference>
<dbReference type="NCBIfam" id="TIGR00064">
    <property type="entry name" value="ftsY"/>
    <property type="match status" value="1"/>
</dbReference>
<feature type="domain" description="SRP54-type proteins GTP-binding" evidence="11">
    <location>
        <begin position="372"/>
        <end position="385"/>
    </location>
</feature>
<dbReference type="RefSeq" id="WP_162452077.1">
    <property type="nucleotide sequence ID" value="NZ_WLZY01000007.1"/>
</dbReference>
<keyword evidence="1 9" id="KW-1003">Cell membrane</keyword>
<name>A0A7K3M7T6_9ACTN</name>
<dbReference type="Gene3D" id="1.20.120.140">
    <property type="entry name" value="Signal recognition particle SRP54, nucleotide-binding domain"/>
    <property type="match status" value="1"/>
</dbReference>
<gene>
    <name evidence="9 12" type="primary">ftsY</name>
    <name evidence="12" type="ORF">F7O44_20130</name>
</gene>
<protein>
    <recommendedName>
        <fullName evidence="9">Signal recognition particle receptor FtsY</fullName>
        <shortName evidence="9">SRP receptor</shortName>
        <ecNumber evidence="9">3.6.5.4</ecNumber>
    </recommendedName>
</protein>
<dbReference type="SUPFAM" id="SSF52540">
    <property type="entry name" value="P-loop containing nucleoside triphosphate hydrolases"/>
    <property type="match status" value="1"/>
</dbReference>
<dbReference type="Proteomes" id="UP000460435">
    <property type="component" value="Unassembled WGS sequence"/>
</dbReference>
<keyword evidence="7 9" id="KW-0675">Receptor</keyword>
<dbReference type="Pfam" id="PF02881">
    <property type="entry name" value="SRP54_N"/>
    <property type="match status" value="1"/>
</dbReference>
<dbReference type="SMART" id="SM00962">
    <property type="entry name" value="SRP54"/>
    <property type="match status" value="1"/>
</dbReference>
<accession>A0A7K3M7T6</accession>
<dbReference type="SMART" id="SM00382">
    <property type="entry name" value="AAA"/>
    <property type="match status" value="1"/>
</dbReference>
<dbReference type="InterPro" id="IPR036225">
    <property type="entry name" value="SRP/SRP_N"/>
</dbReference>
<sequence length="399" mass="42331">MEYVLIGVAVAVVLIGGLLAFVVPRRKKRIQEQADRPRPGADYAPGVGDDATSVVDEPRRLVEDVTITPQPEVEPDEGAVDEIVATPVERPEPAAGRLSRLRARLAKSQSTLGKGLLSLLSKDRLDEDTWEEIEDTLLAADLGVAPTQELVERLRERVRVEGIADPAHARTVLREELVALVDPTMDRALRTDRHIDGNRPAVVLVVGVNGTGKTTTVGKLARVLVAEDRDVILAAADTFRAAAADQLTTWGDRVGVPTVRGPEGGDPASVAFDAVKTGADAEADVVLIDTAGRLQTKVGLMDELGKIKRVVEKHGPVDEVLLVLDATTGQNGMMQARVFGEVVDVTGVVLTKLDGTAKGGIVVAVQRELGVPVKLVGLGEGADDLAPFDPEEFVDGLLG</sequence>